<protein>
    <submittedName>
        <fullName evidence="1">Uncharacterized protein</fullName>
    </submittedName>
</protein>
<reference evidence="1 2" key="1">
    <citation type="journal article" date="2023" name="ACS Omega">
        <title>Identification of the Neoaspergillic Acid Biosynthesis Gene Cluster by Establishing an In Vitro CRISPR-Ribonucleoprotein Genetic System in Aspergillus melleus.</title>
        <authorList>
            <person name="Yuan B."/>
            <person name="Grau M.F."/>
            <person name="Murata R.M."/>
            <person name="Torok T."/>
            <person name="Venkateswaran K."/>
            <person name="Stajich J.E."/>
            <person name="Wang C.C.C."/>
        </authorList>
    </citation>
    <scope>NUCLEOTIDE SEQUENCE [LARGE SCALE GENOMIC DNA]</scope>
    <source>
        <strain evidence="1 2">IMV 1140</strain>
    </source>
</reference>
<evidence type="ECO:0000313" key="2">
    <source>
        <dbReference type="Proteomes" id="UP001177260"/>
    </source>
</evidence>
<sequence length="503" mass="55448">MVELSVRQTQNPPDTDPTVGIGSKEGLLDPSASSASGRSPPRSPALDWDGPDDVENPHNWPLWKRVLHSAIPAIYGFALTVGTSTYVAGLPYVMRQFGVGRTVALLPVSLYTVGFTLGPLVAAPVSELYGRRIVYWTNLPLLAVFNAIAAASDNFAVLVVFRFLAGFGGSGVLAVGAGTVADLWDPQNAGRVGLTYILAPFLGPSLGPLVGAYIIAQYDYDWKYSIWVILILCAPVGLAILFMKETSKSRILYLRAKKRGEQALAEQDQAPKMKKVKEAMLRPLHMCIFEPLAFFLSIYTGFNFAMIFSFFGSYAYVYQTYYNFTPKEYGLAFIGLVVGFIFSLATFAFFDATRYRKEAARTNGKVAPEHRLYAAMFGSLLLPIGLFWFAWTPRPSVHWIVPVLAGVPFGWGTLAVFLSSVSYLVDTYGVANGASAVAANGILRFLLGAVFPLFTLQMYQDLGVHWAGSIFAFVSVAMIPVPWIFFWKGKELRRRSFYETVDY</sequence>
<dbReference type="Proteomes" id="UP001177260">
    <property type="component" value="Unassembled WGS sequence"/>
</dbReference>
<proteinExistence type="predicted"/>
<evidence type="ECO:0000313" key="1">
    <source>
        <dbReference type="EMBL" id="KAK1146381.1"/>
    </source>
</evidence>
<organism evidence="1 2">
    <name type="scientific">Aspergillus melleus</name>
    <dbReference type="NCBI Taxonomy" id="138277"/>
    <lineage>
        <taxon>Eukaryota</taxon>
        <taxon>Fungi</taxon>
        <taxon>Dikarya</taxon>
        <taxon>Ascomycota</taxon>
        <taxon>Pezizomycotina</taxon>
        <taxon>Eurotiomycetes</taxon>
        <taxon>Eurotiomycetidae</taxon>
        <taxon>Eurotiales</taxon>
        <taxon>Aspergillaceae</taxon>
        <taxon>Aspergillus</taxon>
        <taxon>Aspergillus subgen. Circumdati</taxon>
    </lineage>
</organism>
<name>A0ACC3B841_9EURO</name>
<keyword evidence="2" id="KW-1185">Reference proteome</keyword>
<gene>
    <name evidence="1" type="ORF">N8T08_003168</name>
</gene>
<accession>A0ACC3B841</accession>
<dbReference type="EMBL" id="JAOPJF010000018">
    <property type="protein sequence ID" value="KAK1146381.1"/>
    <property type="molecule type" value="Genomic_DNA"/>
</dbReference>
<comment type="caution">
    <text evidence="1">The sequence shown here is derived from an EMBL/GenBank/DDBJ whole genome shotgun (WGS) entry which is preliminary data.</text>
</comment>